<dbReference type="Proteomes" id="UP000219669">
    <property type="component" value="Unassembled WGS sequence"/>
</dbReference>
<organism evidence="1 2">
    <name type="scientific">Alysiella filiformis DSM 16848</name>
    <dbReference type="NCBI Taxonomy" id="1120981"/>
    <lineage>
        <taxon>Bacteria</taxon>
        <taxon>Pseudomonadati</taxon>
        <taxon>Pseudomonadota</taxon>
        <taxon>Betaproteobacteria</taxon>
        <taxon>Neisseriales</taxon>
        <taxon>Neisseriaceae</taxon>
        <taxon>Alysiella</taxon>
    </lineage>
</organism>
<accession>A0A286E9S8</accession>
<proteinExistence type="predicted"/>
<keyword evidence="2" id="KW-1185">Reference proteome</keyword>
<dbReference type="AlphaFoldDB" id="A0A286E9S8"/>
<evidence type="ECO:0000313" key="1">
    <source>
        <dbReference type="EMBL" id="SOD67652.1"/>
    </source>
</evidence>
<dbReference type="RefSeq" id="WP_097114045.1">
    <property type="nucleotide sequence ID" value="NZ_CP083931.1"/>
</dbReference>
<sequence>MGRTGFVLIAVLAIVVGTVINYSIASDSSHGGGGGRLSRGYAGGGGNYSGGSGGWGGGHK</sequence>
<dbReference type="GO" id="GO:1990904">
    <property type="term" value="C:ribonucleoprotein complex"/>
    <property type="evidence" value="ECO:0007669"/>
    <property type="project" value="UniProtKB-KW"/>
</dbReference>
<gene>
    <name evidence="1" type="ORF">SAMN02746062_00984</name>
</gene>
<evidence type="ECO:0000313" key="2">
    <source>
        <dbReference type="Proteomes" id="UP000219669"/>
    </source>
</evidence>
<name>A0A286E9S8_9NEIS</name>
<protein>
    <submittedName>
        <fullName evidence="1">Heterogeneous ribonucleoprotein A1/A3</fullName>
    </submittedName>
</protein>
<dbReference type="EMBL" id="OCNF01000006">
    <property type="protein sequence ID" value="SOD67652.1"/>
    <property type="molecule type" value="Genomic_DNA"/>
</dbReference>
<reference evidence="1 2" key="1">
    <citation type="submission" date="2017-09" db="EMBL/GenBank/DDBJ databases">
        <authorList>
            <person name="Ehlers B."/>
            <person name="Leendertz F.H."/>
        </authorList>
    </citation>
    <scope>NUCLEOTIDE SEQUENCE [LARGE SCALE GENOMIC DNA]</scope>
    <source>
        <strain evidence="1 2">DSM 16848</strain>
    </source>
</reference>
<keyword evidence="1" id="KW-0687">Ribonucleoprotein</keyword>